<dbReference type="NCBIfam" id="TIGR01484">
    <property type="entry name" value="HAD-SF-IIB"/>
    <property type="match status" value="1"/>
</dbReference>
<gene>
    <name evidence="1" type="ORF">HC138_11695</name>
</gene>
<dbReference type="InterPro" id="IPR006379">
    <property type="entry name" value="HAD-SF_hydro_IIB"/>
</dbReference>
<dbReference type="Proteomes" id="UP000591626">
    <property type="component" value="Unassembled WGS sequence"/>
</dbReference>
<reference evidence="1 2" key="1">
    <citation type="submission" date="2020-03" db="EMBL/GenBank/DDBJ databases">
        <title>Draft genome sequences of bacterial isolates from the female urobiome.</title>
        <authorList>
            <person name="Miller-Ensminger T."/>
            <person name="Wolfe A.J."/>
            <person name="Putonti C."/>
        </authorList>
    </citation>
    <scope>NUCLEOTIDE SEQUENCE [LARGE SCALE GENOMIC DNA]</scope>
    <source>
        <strain evidence="1 2">UMB8490</strain>
    </source>
</reference>
<dbReference type="AlphaFoldDB" id="A0AAP6XQ50"/>
<comment type="caution">
    <text evidence="1">The sequence shown here is derived from an EMBL/GenBank/DDBJ whole genome shotgun (WGS) entry which is preliminary data.</text>
</comment>
<protein>
    <submittedName>
        <fullName evidence="1">HAD family phosphatase</fullName>
    </submittedName>
</protein>
<dbReference type="GO" id="GO:0005829">
    <property type="term" value="C:cytosol"/>
    <property type="evidence" value="ECO:0007669"/>
    <property type="project" value="TreeGrafter"/>
</dbReference>
<dbReference type="PANTHER" id="PTHR10000">
    <property type="entry name" value="PHOSPHOSERINE PHOSPHATASE"/>
    <property type="match status" value="1"/>
</dbReference>
<dbReference type="Gene3D" id="3.40.50.1000">
    <property type="entry name" value="HAD superfamily/HAD-like"/>
    <property type="match status" value="1"/>
</dbReference>
<dbReference type="RefSeq" id="WP_167617532.1">
    <property type="nucleotide sequence ID" value="NZ_JAAUVV010000038.1"/>
</dbReference>
<dbReference type="GO" id="GO:0016791">
    <property type="term" value="F:phosphatase activity"/>
    <property type="evidence" value="ECO:0007669"/>
    <property type="project" value="TreeGrafter"/>
</dbReference>
<evidence type="ECO:0000313" key="2">
    <source>
        <dbReference type="Proteomes" id="UP000591626"/>
    </source>
</evidence>
<dbReference type="EMBL" id="JAAUVV010000038">
    <property type="protein sequence ID" value="NJJ04993.1"/>
    <property type="molecule type" value="Genomic_DNA"/>
</dbReference>
<organism evidence="1 2">
    <name type="scientific">Corynebacterium coyleae</name>
    <dbReference type="NCBI Taxonomy" id="53374"/>
    <lineage>
        <taxon>Bacteria</taxon>
        <taxon>Bacillati</taxon>
        <taxon>Actinomycetota</taxon>
        <taxon>Actinomycetes</taxon>
        <taxon>Mycobacteriales</taxon>
        <taxon>Corynebacteriaceae</taxon>
        <taxon>Corynebacterium</taxon>
    </lineage>
</organism>
<dbReference type="PANTHER" id="PTHR10000:SF53">
    <property type="entry name" value="5-AMINO-6-(5-PHOSPHO-D-RIBITYLAMINO)URACIL PHOSPHATASE YBJI-RELATED"/>
    <property type="match status" value="1"/>
</dbReference>
<sequence length="114" mass="12769">MQTPRLIALDMDGTLLTPQGQVPERFWQLYDDATAQSITITPASGRQLATLQRMFPTCETFIAENGAVVFHNGEVISTTPLDDDAAREEALRWNWRTSTEAVVEVYEQAIARRG</sequence>
<dbReference type="GO" id="GO:0000287">
    <property type="term" value="F:magnesium ion binding"/>
    <property type="evidence" value="ECO:0007669"/>
    <property type="project" value="TreeGrafter"/>
</dbReference>
<dbReference type="InterPro" id="IPR036412">
    <property type="entry name" value="HAD-like_sf"/>
</dbReference>
<dbReference type="PROSITE" id="PS01228">
    <property type="entry name" value="COF_1"/>
    <property type="match status" value="1"/>
</dbReference>
<dbReference type="InterPro" id="IPR023214">
    <property type="entry name" value="HAD_sf"/>
</dbReference>
<accession>A0AAP6XQ50</accession>
<dbReference type="SUPFAM" id="SSF56784">
    <property type="entry name" value="HAD-like"/>
    <property type="match status" value="1"/>
</dbReference>
<proteinExistence type="predicted"/>
<evidence type="ECO:0000313" key="1">
    <source>
        <dbReference type="EMBL" id="NJJ04993.1"/>
    </source>
</evidence>
<name>A0AAP6XQ50_9CORY</name>
<dbReference type="Pfam" id="PF08282">
    <property type="entry name" value="Hydrolase_3"/>
    <property type="match status" value="1"/>
</dbReference>